<evidence type="ECO:0000313" key="3">
    <source>
        <dbReference type="Proteomes" id="UP000530060"/>
    </source>
</evidence>
<feature type="region of interest" description="Disordered" evidence="1">
    <location>
        <begin position="63"/>
        <end position="105"/>
    </location>
</feature>
<name>A0A6V6Z057_9FLAO</name>
<dbReference type="AlphaFoldDB" id="A0A6V6Z057"/>
<dbReference type="Proteomes" id="UP000530060">
    <property type="component" value="Unassembled WGS sequence"/>
</dbReference>
<proteinExistence type="predicted"/>
<sequence length="105" mass="12174">MINSEEKTDQIKDAQIEKNIERNLENLDYPPTEDIYNQEENLEDIDPEGISGEKLIINQEDHEWKQNSDKIGNDLDIPGSELDDEQEEIGSEDEENNFYSEGDTK</sequence>
<keyword evidence="3" id="KW-1185">Reference proteome</keyword>
<protein>
    <submittedName>
        <fullName evidence="2">Uncharacterized protein</fullName>
    </submittedName>
</protein>
<reference evidence="2 3" key="1">
    <citation type="submission" date="2020-06" db="EMBL/GenBank/DDBJ databases">
        <authorList>
            <person name="Criscuolo A."/>
        </authorList>
    </citation>
    <scope>NUCLEOTIDE SEQUENCE [LARGE SCALE GENOMIC DNA]</scope>
    <source>
        <strain evidence="3">CIP 111411</strain>
    </source>
</reference>
<dbReference type="EMBL" id="CAIJDP010000070">
    <property type="protein sequence ID" value="CAD0005167.1"/>
    <property type="molecule type" value="Genomic_DNA"/>
</dbReference>
<feature type="compositionally biased region" description="Acidic residues" evidence="1">
    <location>
        <begin position="81"/>
        <end position="96"/>
    </location>
</feature>
<dbReference type="RefSeq" id="WP_078226016.1">
    <property type="nucleotide sequence ID" value="NZ_CAIJDP010000070.1"/>
</dbReference>
<accession>A0A6V6Z057</accession>
<organism evidence="2 3">
    <name type="scientific">Flavobacterium salmonis</name>
    <dbReference type="NCBI Taxonomy" id="2654844"/>
    <lineage>
        <taxon>Bacteria</taxon>
        <taxon>Pseudomonadati</taxon>
        <taxon>Bacteroidota</taxon>
        <taxon>Flavobacteriia</taxon>
        <taxon>Flavobacteriales</taxon>
        <taxon>Flavobacteriaceae</taxon>
        <taxon>Flavobacterium</taxon>
    </lineage>
</organism>
<evidence type="ECO:0000256" key="1">
    <source>
        <dbReference type="SAM" id="MobiDB-lite"/>
    </source>
</evidence>
<evidence type="ECO:0000313" key="2">
    <source>
        <dbReference type="EMBL" id="CAD0005167.1"/>
    </source>
</evidence>
<comment type="caution">
    <text evidence="2">The sequence shown here is derived from an EMBL/GenBank/DDBJ whole genome shotgun (WGS) entry which is preliminary data.</text>
</comment>
<gene>
    <name evidence="2" type="ORF">FLAT13_02606</name>
</gene>
<feature type="compositionally biased region" description="Basic and acidic residues" evidence="1">
    <location>
        <begin position="63"/>
        <end position="73"/>
    </location>
</feature>